<evidence type="ECO:0000256" key="1">
    <source>
        <dbReference type="ARBA" id="ARBA00023015"/>
    </source>
</evidence>
<dbReference type="InterPro" id="IPR009594">
    <property type="entry name" value="Tscrpt_reg_HTH_AraC_N"/>
</dbReference>
<dbReference type="PANTHER" id="PTHR43436">
    <property type="entry name" value="ARAC-FAMILY TRANSCRIPTIONAL REGULATOR"/>
    <property type="match status" value="1"/>
</dbReference>
<sequence>MQAILDEMIDRVVRHADRPTPIVPRLRMRVRDCPSDHGAATIYVPMVCLVLQGVKQVMIGDQVLRYDPASYFVSSLDLPGRGHVVEASAERPFISVSLALDMEKVAALLPHLPPPADDPARTFATGPVTSRLLDPWRRLLHLLDEPEDAPVLAPLLEREIMYRLLREPAGLALRQLVSADSRLSRIRRVMGWLRRHYNRQLSIEELADMAGMSTASFHRHFRMATGTSPLQFQKNVRLQQARVQLLAGENAACVGHAVGYESLSQFSREYARMFGAPPVRDARRVSARLGFAEARA</sequence>
<gene>
    <name evidence="4" type="ORF">GGR43_004002</name>
</gene>
<evidence type="ECO:0000256" key="2">
    <source>
        <dbReference type="ARBA" id="ARBA00023163"/>
    </source>
</evidence>
<dbReference type="Pfam" id="PF06719">
    <property type="entry name" value="AraC_N"/>
    <property type="match status" value="1"/>
</dbReference>
<dbReference type="AlphaFoldDB" id="A0A7W6FRR1"/>
<keyword evidence="4" id="KW-0238">DNA-binding</keyword>
<dbReference type="SMART" id="SM00342">
    <property type="entry name" value="HTH_ARAC"/>
    <property type="match status" value="1"/>
</dbReference>
<dbReference type="SUPFAM" id="SSF46689">
    <property type="entry name" value="Homeodomain-like"/>
    <property type="match status" value="2"/>
</dbReference>
<feature type="domain" description="HTH araC/xylS-type" evidence="3">
    <location>
        <begin position="187"/>
        <end position="284"/>
    </location>
</feature>
<dbReference type="GO" id="GO:0043565">
    <property type="term" value="F:sequence-specific DNA binding"/>
    <property type="evidence" value="ECO:0007669"/>
    <property type="project" value="InterPro"/>
</dbReference>
<dbReference type="PROSITE" id="PS01124">
    <property type="entry name" value="HTH_ARAC_FAMILY_2"/>
    <property type="match status" value="1"/>
</dbReference>
<proteinExistence type="predicted"/>
<evidence type="ECO:0000259" key="3">
    <source>
        <dbReference type="PROSITE" id="PS01124"/>
    </source>
</evidence>
<reference evidence="4 5" key="1">
    <citation type="submission" date="2020-08" db="EMBL/GenBank/DDBJ databases">
        <title>Genomic Encyclopedia of Type Strains, Phase IV (KMG-IV): sequencing the most valuable type-strain genomes for metagenomic binning, comparative biology and taxonomic classification.</title>
        <authorList>
            <person name="Goeker M."/>
        </authorList>
    </citation>
    <scope>NUCLEOTIDE SEQUENCE [LARGE SCALE GENOMIC DNA]</scope>
    <source>
        <strain evidence="4 5">DSM 26189</strain>
    </source>
</reference>
<dbReference type="Proteomes" id="UP000571950">
    <property type="component" value="Unassembled WGS sequence"/>
</dbReference>
<dbReference type="PANTHER" id="PTHR43436:SF1">
    <property type="entry name" value="TRANSCRIPTIONAL REGULATORY PROTEIN"/>
    <property type="match status" value="1"/>
</dbReference>
<accession>A0A7W6FRR1</accession>
<keyword evidence="2" id="KW-0804">Transcription</keyword>
<organism evidence="4 5">
    <name type="scientific">Sphingobium jiangsuense</name>
    <dbReference type="NCBI Taxonomy" id="870476"/>
    <lineage>
        <taxon>Bacteria</taxon>
        <taxon>Pseudomonadati</taxon>
        <taxon>Pseudomonadota</taxon>
        <taxon>Alphaproteobacteria</taxon>
        <taxon>Sphingomonadales</taxon>
        <taxon>Sphingomonadaceae</taxon>
        <taxon>Sphingobium</taxon>
    </lineage>
</organism>
<protein>
    <submittedName>
        <fullName evidence="4">AraC-like DNA-binding protein</fullName>
    </submittedName>
</protein>
<keyword evidence="5" id="KW-1185">Reference proteome</keyword>
<evidence type="ECO:0000313" key="4">
    <source>
        <dbReference type="EMBL" id="MBB3928258.1"/>
    </source>
</evidence>
<dbReference type="EMBL" id="JACIDT010000021">
    <property type="protein sequence ID" value="MBB3928258.1"/>
    <property type="molecule type" value="Genomic_DNA"/>
</dbReference>
<dbReference type="InterPro" id="IPR018060">
    <property type="entry name" value="HTH_AraC"/>
</dbReference>
<comment type="caution">
    <text evidence="4">The sequence shown here is derived from an EMBL/GenBank/DDBJ whole genome shotgun (WGS) entry which is preliminary data.</text>
</comment>
<evidence type="ECO:0000313" key="5">
    <source>
        <dbReference type="Proteomes" id="UP000571950"/>
    </source>
</evidence>
<keyword evidence="1" id="KW-0805">Transcription regulation</keyword>
<dbReference type="Pfam" id="PF12833">
    <property type="entry name" value="HTH_18"/>
    <property type="match status" value="1"/>
</dbReference>
<dbReference type="Gene3D" id="1.10.10.60">
    <property type="entry name" value="Homeodomain-like"/>
    <property type="match status" value="1"/>
</dbReference>
<dbReference type="GO" id="GO:0003700">
    <property type="term" value="F:DNA-binding transcription factor activity"/>
    <property type="evidence" value="ECO:0007669"/>
    <property type="project" value="InterPro"/>
</dbReference>
<dbReference type="InterPro" id="IPR009057">
    <property type="entry name" value="Homeodomain-like_sf"/>
</dbReference>
<name>A0A7W6FRR1_9SPHN</name>
<dbReference type="RefSeq" id="WP_188073547.1">
    <property type="nucleotide sequence ID" value="NZ_BSPS01000011.1"/>
</dbReference>